<dbReference type="InterPro" id="IPR017871">
    <property type="entry name" value="ABC_transporter-like_CS"/>
</dbReference>
<dbReference type="EMBL" id="JAPNMI010000001">
    <property type="protein sequence ID" value="MCY0788393.1"/>
    <property type="molecule type" value="Genomic_DNA"/>
</dbReference>
<keyword evidence="2" id="KW-0547">Nucleotide-binding</keyword>
<keyword evidence="3 6" id="KW-0067">ATP-binding</keyword>
<reference evidence="6" key="1">
    <citation type="submission" date="2022-08" db="EMBL/GenBank/DDBJ databases">
        <authorList>
            <person name="Dale J.L."/>
        </authorList>
    </citation>
    <scope>NUCLEOTIDE SEQUENCE</scope>
    <source>
        <strain evidence="6">2022EL-00758</strain>
    </source>
</reference>
<dbReference type="PANTHER" id="PTHR42798:SF2">
    <property type="entry name" value="ABC TRANSPORTER ATP-BINDING PROTEIN MG467-RELATED"/>
    <property type="match status" value="1"/>
</dbReference>
<dbReference type="RefSeq" id="WP_054426001.1">
    <property type="nucleotide sequence ID" value="NZ_BRRE01000001.1"/>
</dbReference>
<dbReference type="CDD" id="cd03255">
    <property type="entry name" value="ABC_MJ0796_LolCDE_FtsE"/>
    <property type="match status" value="1"/>
</dbReference>
<dbReference type="Pfam" id="PF00005">
    <property type="entry name" value="ABC_tran"/>
    <property type="match status" value="1"/>
</dbReference>
<evidence type="ECO:0000259" key="5">
    <source>
        <dbReference type="PROSITE" id="PS50893"/>
    </source>
</evidence>
<dbReference type="InterPro" id="IPR027417">
    <property type="entry name" value="P-loop_NTPase"/>
</dbReference>
<evidence type="ECO:0000256" key="4">
    <source>
        <dbReference type="ARBA" id="ARBA00038388"/>
    </source>
</evidence>
<evidence type="ECO:0000313" key="6">
    <source>
        <dbReference type="EMBL" id="MCY0788393.1"/>
    </source>
</evidence>
<dbReference type="GO" id="GO:0005524">
    <property type="term" value="F:ATP binding"/>
    <property type="evidence" value="ECO:0007669"/>
    <property type="project" value="UniProtKB-KW"/>
</dbReference>
<dbReference type="PANTHER" id="PTHR42798">
    <property type="entry name" value="LIPOPROTEIN-RELEASING SYSTEM ATP-BINDING PROTEIN LOLD"/>
    <property type="match status" value="1"/>
</dbReference>
<comment type="caution">
    <text evidence="6">The sequence shown here is derived from an EMBL/GenBank/DDBJ whole genome shotgun (WGS) entry which is preliminary data.</text>
</comment>
<evidence type="ECO:0000256" key="1">
    <source>
        <dbReference type="ARBA" id="ARBA00022448"/>
    </source>
</evidence>
<dbReference type="GO" id="GO:0016887">
    <property type="term" value="F:ATP hydrolysis activity"/>
    <property type="evidence" value="ECO:0007669"/>
    <property type="project" value="InterPro"/>
</dbReference>
<evidence type="ECO:0000256" key="3">
    <source>
        <dbReference type="ARBA" id="ARBA00022840"/>
    </source>
</evidence>
<protein>
    <submittedName>
        <fullName evidence="6">ABC transporter ATP-binding protein</fullName>
    </submittedName>
</protein>
<dbReference type="InterPro" id="IPR003439">
    <property type="entry name" value="ABC_transporter-like_ATP-bd"/>
</dbReference>
<dbReference type="InterPro" id="IPR017911">
    <property type="entry name" value="MacB-like_ATP-bd"/>
</dbReference>
<dbReference type="OrthoDB" id="9801477at2"/>
<evidence type="ECO:0000256" key="2">
    <source>
        <dbReference type="ARBA" id="ARBA00022741"/>
    </source>
</evidence>
<dbReference type="Proteomes" id="UP001076655">
    <property type="component" value="Unassembled WGS sequence"/>
</dbReference>
<dbReference type="GO" id="GO:0022857">
    <property type="term" value="F:transmembrane transporter activity"/>
    <property type="evidence" value="ECO:0007669"/>
    <property type="project" value="UniProtKB-ARBA"/>
</dbReference>
<dbReference type="GO" id="GO:1902495">
    <property type="term" value="C:transmembrane transporter complex"/>
    <property type="evidence" value="ECO:0007669"/>
    <property type="project" value="UniProtKB-ARBA"/>
</dbReference>
<proteinExistence type="inferred from homology"/>
<feature type="domain" description="ABC transporter" evidence="5">
    <location>
        <begin position="4"/>
        <end position="229"/>
    </location>
</feature>
<accession>A0A9Q4CNC8</accession>
<keyword evidence="1" id="KW-0813">Transport</keyword>
<dbReference type="AlphaFoldDB" id="A0A9Q4CNC8"/>
<dbReference type="PROSITE" id="PS50893">
    <property type="entry name" value="ABC_TRANSPORTER_2"/>
    <property type="match status" value="1"/>
</dbReference>
<dbReference type="SUPFAM" id="SSF52540">
    <property type="entry name" value="P-loop containing nucleoside triphosphate hydrolases"/>
    <property type="match status" value="1"/>
</dbReference>
<dbReference type="PROSITE" id="PS00211">
    <property type="entry name" value="ABC_TRANSPORTER_1"/>
    <property type="match status" value="1"/>
</dbReference>
<name>A0A9Q4CNC8_MORMO</name>
<dbReference type="Gene3D" id="3.40.50.300">
    <property type="entry name" value="P-loop containing nucleotide triphosphate hydrolases"/>
    <property type="match status" value="1"/>
</dbReference>
<comment type="similarity">
    <text evidence="4">Belongs to the ABC transporter superfamily. Macrolide exporter (TC 3.A.1.122) family.</text>
</comment>
<evidence type="ECO:0000313" key="7">
    <source>
        <dbReference type="Proteomes" id="UP001076655"/>
    </source>
</evidence>
<dbReference type="InterPro" id="IPR003593">
    <property type="entry name" value="AAA+_ATPase"/>
</dbReference>
<gene>
    <name evidence="6" type="ORF">N0392_01645</name>
</gene>
<organism evidence="6 7">
    <name type="scientific">Morganella morganii</name>
    <name type="common">Proteus morganii</name>
    <dbReference type="NCBI Taxonomy" id="582"/>
    <lineage>
        <taxon>Bacteria</taxon>
        <taxon>Pseudomonadati</taxon>
        <taxon>Pseudomonadota</taxon>
        <taxon>Gammaproteobacteria</taxon>
        <taxon>Enterobacterales</taxon>
        <taxon>Morganellaceae</taxon>
        <taxon>Morganella</taxon>
    </lineage>
</organism>
<dbReference type="FunFam" id="3.40.50.300:FF:000032">
    <property type="entry name" value="Export ABC transporter ATP-binding protein"/>
    <property type="match status" value="1"/>
</dbReference>
<sequence length="229" mass="25474">MYAVKIKDVNKSYYLGKIRETALRDININISPQCFTVLSGKSGSGKTTLLNLIGGLDTPDNGEIIISGQKMNNMNDNQRSTFRQQNLGFIFQNFNLIPVLTAYENIEIPLILRRMPPAQRRREVTHMLECIGMDSKLNSLPNQLSGGQRQRVAIARALIHQPKLVLADEPTANLDSKTSESVLQLLRTLQTEYKTSVVFSSHDPMVIEQADNIFLISDGIVTCKPGVSG</sequence>
<dbReference type="SMART" id="SM00382">
    <property type="entry name" value="AAA"/>
    <property type="match status" value="1"/>
</dbReference>